<proteinExistence type="predicted"/>
<keyword evidence="2" id="KW-1185">Reference proteome</keyword>
<dbReference type="Proteomes" id="UP001163321">
    <property type="component" value="Chromosome 13"/>
</dbReference>
<dbReference type="EMBL" id="CM047592">
    <property type="protein sequence ID" value="KAI9917757.1"/>
    <property type="molecule type" value="Genomic_DNA"/>
</dbReference>
<evidence type="ECO:0000313" key="2">
    <source>
        <dbReference type="Proteomes" id="UP001163321"/>
    </source>
</evidence>
<protein>
    <submittedName>
        <fullName evidence="1">Uncharacterized protein</fullName>
    </submittedName>
</protein>
<gene>
    <name evidence="1" type="ORF">PsorP6_013006</name>
</gene>
<reference evidence="1 2" key="1">
    <citation type="journal article" date="2022" name="bioRxiv">
        <title>The genome of the oomycete Peronosclerospora sorghi, a cosmopolitan pathogen of maize and sorghum, is inflated with dispersed pseudogenes.</title>
        <authorList>
            <person name="Fletcher K."/>
            <person name="Martin F."/>
            <person name="Isakeit T."/>
            <person name="Cavanaugh K."/>
            <person name="Magill C."/>
            <person name="Michelmore R."/>
        </authorList>
    </citation>
    <scope>NUCLEOTIDE SEQUENCE [LARGE SCALE GENOMIC DNA]</scope>
    <source>
        <strain evidence="1">P6</strain>
    </source>
</reference>
<organism evidence="1 2">
    <name type="scientific">Peronosclerospora sorghi</name>
    <dbReference type="NCBI Taxonomy" id="230839"/>
    <lineage>
        <taxon>Eukaryota</taxon>
        <taxon>Sar</taxon>
        <taxon>Stramenopiles</taxon>
        <taxon>Oomycota</taxon>
        <taxon>Peronosporomycetes</taxon>
        <taxon>Peronosporales</taxon>
        <taxon>Peronosporaceae</taxon>
        <taxon>Peronosclerospora</taxon>
    </lineage>
</organism>
<accession>A0ACC0WH90</accession>
<evidence type="ECO:0000313" key="1">
    <source>
        <dbReference type="EMBL" id="KAI9917757.1"/>
    </source>
</evidence>
<comment type="caution">
    <text evidence="1">The sequence shown here is derived from an EMBL/GenBank/DDBJ whole genome shotgun (WGS) entry which is preliminary data.</text>
</comment>
<sequence length="101" mass="11316">MNALLTQNLESAEAALLTKDTELEALKQEFDLLKAQLADEQAKALEAILAVEKLQEAVATDAAEARSKLIKSHQSLNWQLLRRKADGTINAREQQVAWFER</sequence>
<name>A0ACC0WH90_9STRA</name>